<gene>
    <name evidence="2" type="ORF">LTR36_006794</name>
</gene>
<keyword evidence="3" id="KW-1185">Reference proteome</keyword>
<dbReference type="EMBL" id="JAVFHQ010000042">
    <property type="protein sequence ID" value="KAK4542338.1"/>
    <property type="molecule type" value="Genomic_DNA"/>
</dbReference>
<feature type="region of interest" description="Disordered" evidence="1">
    <location>
        <begin position="21"/>
        <end position="89"/>
    </location>
</feature>
<sequence>MAGLWRWIKELFDDGPAVIRALPTRPSKNNRRPNIPTGSGVASGRVQKLRSPSASRSPKARRRSGIRFGPGPRDDPPSPKKPRAGNIWPGSCAEYTQLLTRVIKRHEQLRLLERQRADVERHWDILQQRIDVVKLRLVRVSKLTANDAVREEKYILTKAMNGYVAEQRGLSTLRVRLESELGTAGAARVSEEDDVFAFLTWVMTKCGGKNGCVSFTPALTERFRDTGEIRDYVRAEEDQLARLRLELRTLEAGLLGVDTSEPPGRDAAAAVRRLTRDIDERSRAMTARHQYRDTALQNLFTLVRQTLLQQALLEPQVGDATDTDAEHPSGPIVGVDDTPGPIPPLDPVMAQRYTMGRKAVEWRRKLHDEYRSTYYKKRWDFDLVNPGLTQTIFDNEWCRDGWKATEVLRKTEKSFKMDRDDALRAGAAPEGMFDWADRDLDEFGGRHPDDGAVSSMSPTFGKLVKVRVGIITPLIYSWMSAGGVDDGHASMDHETPPVLPARDRVEYDRLAAERDRAEEERDTLQPWDSASSREPEPGRRGRINDFRSQQRHPDVP</sequence>
<organism evidence="2 3">
    <name type="scientific">Oleoguttula mirabilis</name>
    <dbReference type="NCBI Taxonomy" id="1507867"/>
    <lineage>
        <taxon>Eukaryota</taxon>
        <taxon>Fungi</taxon>
        <taxon>Dikarya</taxon>
        <taxon>Ascomycota</taxon>
        <taxon>Pezizomycotina</taxon>
        <taxon>Dothideomycetes</taxon>
        <taxon>Dothideomycetidae</taxon>
        <taxon>Mycosphaerellales</taxon>
        <taxon>Teratosphaeriaceae</taxon>
        <taxon>Oleoguttula</taxon>
    </lineage>
</organism>
<feature type="compositionally biased region" description="Basic and acidic residues" evidence="1">
    <location>
        <begin position="531"/>
        <end position="545"/>
    </location>
</feature>
<feature type="compositionally biased region" description="Basic and acidic residues" evidence="1">
    <location>
        <begin position="510"/>
        <end position="523"/>
    </location>
</feature>
<evidence type="ECO:0000313" key="3">
    <source>
        <dbReference type="Proteomes" id="UP001324427"/>
    </source>
</evidence>
<protein>
    <submittedName>
        <fullName evidence="2">Uncharacterized protein</fullName>
    </submittedName>
</protein>
<reference evidence="2 3" key="1">
    <citation type="submission" date="2021-11" db="EMBL/GenBank/DDBJ databases">
        <title>Black yeast isolated from Biological Soil Crust.</title>
        <authorList>
            <person name="Kurbessoian T."/>
        </authorList>
    </citation>
    <scope>NUCLEOTIDE SEQUENCE [LARGE SCALE GENOMIC DNA]</scope>
    <source>
        <strain evidence="2 3">CCFEE 5522</strain>
    </source>
</reference>
<feature type="region of interest" description="Disordered" evidence="1">
    <location>
        <begin position="510"/>
        <end position="556"/>
    </location>
</feature>
<evidence type="ECO:0000313" key="2">
    <source>
        <dbReference type="EMBL" id="KAK4542338.1"/>
    </source>
</evidence>
<evidence type="ECO:0000256" key="1">
    <source>
        <dbReference type="SAM" id="MobiDB-lite"/>
    </source>
</evidence>
<accession>A0AAV9JBZ6</accession>
<feature type="region of interest" description="Disordered" evidence="1">
    <location>
        <begin position="319"/>
        <end position="342"/>
    </location>
</feature>
<name>A0AAV9JBZ6_9PEZI</name>
<dbReference type="Proteomes" id="UP001324427">
    <property type="component" value="Unassembled WGS sequence"/>
</dbReference>
<comment type="caution">
    <text evidence="2">The sequence shown here is derived from an EMBL/GenBank/DDBJ whole genome shotgun (WGS) entry which is preliminary data.</text>
</comment>
<dbReference type="AlphaFoldDB" id="A0AAV9JBZ6"/>
<proteinExistence type="predicted"/>